<feature type="chain" id="PRO_5041940083" description="EGF-like domain-containing protein" evidence="8">
    <location>
        <begin position="20"/>
        <end position="385"/>
    </location>
</feature>
<evidence type="ECO:0000256" key="8">
    <source>
        <dbReference type="SAM" id="SignalP"/>
    </source>
</evidence>
<dbReference type="SMART" id="SM00051">
    <property type="entry name" value="DSL"/>
    <property type="match status" value="1"/>
</dbReference>
<dbReference type="AlphaFoldDB" id="A0AAE0ZA68"/>
<evidence type="ECO:0000313" key="11">
    <source>
        <dbReference type="Proteomes" id="UP001283361"/>
    </source>
</evidence>
<keyword evidence="7" id="KW-1133">Transmembrane helix</keyword>
<dbReference type="GO" id="GO:0016020">
    <property type="term" value="C:membrane"/>
    <property type="evidence" value="ECO:0007669"/>
    <property type="project" value="InterPro"/>
</dbReference>
<keyword evidence="2 5" id="KW-0245">EGF-like domain</keyword>
<evidence type="ECO:0000256" key="1">
    <source>
        <dbReference type="ARBA" id="ARBA00022473"/>
    </source>
</evidence>
<feature type="region of interest" description="Disordered" evidence="6">
    <location>
        <begin position="293"/>
        <end position="321"/>
    </location>
</feature>
<evidence type="ECO:0000256" key="5">
    <source>
        <dbReference type="PROSITE-ProRule" id="PRU00076"/>
    </source>
</evidence>
<evidence type="ECO:0000256" key="6">
    <source>
        <dbReference type="SAM" id="MobiDB-lite"/>
    </source>
</evidence>
<dbReference type="Proteomes" id="UP001283361">
    <property type="component" value="Unassembled WGS sequence"/>
</dbReference>
<reference evidence="10" key="1">
    <citation type="journal article" date="2023" name="G3 (Bethesda)">
        <title>A reference genome for the long-term kleptoplast-retaining sea slug Elysia crispata morphotype clarki.</title>
        <authorList>
            <person name="Eastman K.E."/>
            <person name="Pendleton A.L."/>
            <person name="Shaikh M.A."/>
            <person name="Suttiyut T."/>
            <person name="Ogas R."/>
            <person name="Tomko P."/>
            <person name="Gavelis G."/>
            <person name="Widhalm J.R."/>
            <person name="Wisecaver J.H."/>
        </authorList>
    </citation>
    <scope>NUCLEOTIDE SEQUENCE</scope>
    <source>
        <strain evidence="10">ECLA1</strain>
    </source>
</reference>
<proteinExistence type="predicted"/>
<comment type="caution">
    <text evidence="5">Lacks conserved residue(s) required for the propagation of feature annotation.</text>
</comment>
<organism evidence="10 11">
    <name type="scientific">Elysia crispata</name>
    <name type="common">lettuce slug</name>
    <dbReference type="NCBI Taxonomy" id="231223"/>
    <lineage>
        <taxon>Eukaryota</taxon>
        <taxon>Metazoa</taxon>
        <taxon>Spiralia</taxon>
        <taxon>Lophotrochozoa</taxon>
        <taxon>Mollusca</taxon>
        <taxon>Gastropoda</taxon>
        <taxon>Heterobranchia</taxon>
        <taxon>Euthyneura</taxon>
        <taxon>Panpulmonata</taxon>
        <taxon>Sacoglossa</taxon>
        <taxon>Placobranchoidea</taxon>
        <taxon>Plakobranchidae</taxon>
        <taxon>Elysia</taxon>
    </lineage>
</organism>
<evidence type="ECO:0000313" key="10">
    <source>
        <dbReference type="EMBL" id="KAK3765637.1"/>
    </source>
</evidence>
<feature type="domain" description="EGF-like" evidence="9">
    <location>
        <begin position="211"/>
        <end position="247"/>
    </location>
</feature>
<keyword evidence="8" id="KW-0732">Signal</keyword>
<gene>
    <name evidence="10" type="ORF">RRG08_063675</name>
</gene>
<dbReference type="GO" id="GO:0007154">
    <property type="term" value="P:cell communication"/>
    <property type="evidence" value="ECO:0007669"/>
    <property type="project" value="InterPro"/>
</dbReference>
<accession>A0AAE0ZA68</accession>
<keyword evidence="7" id="KW-0472">Membrane</keyword>
<sequence>MHMLKFILFWKVSEHLCRAGQVTVGLRYRNYTNYNGGLATGVCCDHPNLSIPNCPPDQCDTSFFPCATYVGGHPCSDFIFNPTPVMNDKNSFVLGSVIGNQPGNTGVSSVVSSGTYSPGNISIYIVAEEEPNFHLIANFSFVIDWAVNSFNITPLWRQLVLTDTQAELGIDVYYQCAYHYFGPTCNIYCKPTHQCTCRSDGSRECTFDWSTPFNCSSTQCLNGGFCVNINTTDTCLCPYPYTGNVCENITVTTASTAATATTATTATTAKTATPATTVTTATAATSFKGTMITRSGFPSIHGRSSTPRKPSSSLQPKLQTPSSQDAVHIRVTIYVPVVVGVIVIVTAISIFLWKKHKNRSRVGNTDGKSQAFDKAEQGTQQSNSG</sequence>
<keyword evidence="7" id="KW-0812">Transmembrane</keyword>
<protein>
    <recommendedName>
        <fullName evidence="9">EGF-like domain-containing protein</fullName>
    </recommendedName>
</protein>
<keyword evidence="4 5" id="KW-1015">Disulfide bond</keyword>
<keyword evidence="1" id="KW-0217">Developmental protein</keyword>
<dbReference type="SUPFAM" id="SSF57196">
    <property type="entry name" value="EGF/Laminin"/>
    <property type="match status" value="1"/>
</dbReference>
<dbReference type="Pfam" id="PF00008">
    <property type="entry name" value="EGF"/>
    <property type="match status" value="1"/>
</dbReference>
<dbReference type="InterPro" id="IPR001774">
    <property type="entry name" value="DSL"/>
</dbReference>
<keyword evidence="3" id="KW-0677">Repeat</keyword>
<comment type="caution">
    <text evidence="10">The sequence shown here is derived from an EMBL/GenBank/DDBJ whole genome shotgun (WGS) entry which is preliminary data.</text>
</comment>
<evidence type="ECO:0000256" key="3">
    <source>
        <dbReference type="ARBA" id="ARBA00022737"/>
    </source>
</evidence>
<dbReference type="PROSITE" id="PS00022">
    <property type="entry name" value="EGF_1"/>
    <property type="match status" value="1"/>
</dbReference>
<dbReference type="PROSITE" id="PS50026">
    <property type="entry name" value="EGF_3"/>
    <property type="match status" value="1"/>
</dbReference>
<keyword evidence="11" id="KW-1185">Reference proteome</keyword>
<dbReference type="EMBL" id="JAWDGP010004279">
    <property type="protein sequence ID" value="KAK3765637.1"/>
    <property type="molecule type" value="Genomic_DNA"/>
</dbReference>
<evidence type="ECO:0000256" key="2">
    <source>
        <dbReference type="ARBA" id="ARBA00022536"/>
    </source>
</evidence>
<feature type="region of interest" description="Disordered" evidence="6">
    <location>
        <begin position="359"/>
        <end position="385"/>
    </location>
</feature>
<dbReference type="PROSITE" id="PS01186">
    <property type="entry name" value="EGF_2"/>
    <property type="match status" value="1"/>
</dbReference>
<feature type="disulfide bond" evidence="5">
    <location>
        <begin position="237"/>
        <end position="246"/>
    </location>
</feature>
<feature type="signal peptide" evidence="8">
    <location>
        <begin position="1"/>
        <end position="19"/>
    </location>
</feature>
<dbReference type="Gene3D" id="2.10.25.10">
    <property type="entry name" value="Laminin"/>
    <property type="match status" value="1"/>
</dbReference>
<evidence type="ECO:0000256" key="4">
    <source>
        <dbReference type="ARBA" id="ARBA00023157"/>
    </source>
</evidence>
<evidence type="ECO:0000259" key="9">
    <source>
        <dbReference type="PROSITE" id="PS50026"/>
    </source>
</evidence>
<evidence type="ECO:0000256" key="7">
    <source>
        <dbReference type="SAM" id="Phobius"/>
    </source>
</evidence>
<feature type="compositionally biased region" description="Polar residues" evidence="6">
    <location>
        <begin position="302"/>
        <end position="321"/>
    </location>
</feature>
<dbReference type="InterPro" id="IPR000742">
    <property type="entry name" value="EGF"/>
</dbReference>
<name>A0AAE0ZA68_9GAST</name>
<feature type="transmembrane region" description="Helical" evidence="7">
    <location>
        <begin position="333"/>
        <end position="353"/>
    </location>
</feature>